<gene>
    <name evidence="2" type="ORF">FGO68_gene15195</name>
</gene>
<keyword evidence="3" id="KW-1185">Reference proteome</keyword>
<dbReference type="Proteomes" id="UP000785679">
    <property type="component" value="Unassembled WGS sequence"/>
</dbReference>
<evidence type="ECO:0000256" key="1">
    <source>
        <dbReference type="SAM" id="Phobius"/>
    </source>
</evidence>
<feature type="transmembrane region" description="Helical" evidence="1">
    <location>
        <begin position="38"/>
        <end position="60"/>
    </location>
</feature>
<dbReference type="EMBL" id="RRYP01003761">
    <property type="protein sequence ID" value="TNV83516.1"/>
    <property type="molecule type" value="Genomic_DNA"/>
</dbReference>
<dbReference type="AlphaFoldDB" id="A0A8J8P0P3"/>
<keyword evidence="1" id="KW-0472">Membrane</keyword>
<sequence>MHAGSEVFSRFAAFIINGLLFSMIASTMIFLCGDKENVSITISVAILVAYLFLVLLSVYFKRHLICQWLNKQLFQCRQHHVTANHSDSSQDNSLQQENKSPICNEAFLQPIFLPNSFSFQKGIEATDLVLDNETKDQGGPSFDTPKFKDKAVRSNIQQQEADPLAVRKRKLLSNKFGVSLDIDPNYMERESDEQSECFGDTMKEDIVKIQGSVVKYQRVKSPGLAFKRPPKRASSIDLNNIMRTEFTQGEELKFCKTQGDKAFSPKKLELMDYHNFTYPRHKIHRDLHDQIAAVMYGNFQTSNDEKPSEFLNTGNLMEENNINSGIDQGIEVDIQSLLIFRPLNRSKNVQPGANIQATTVAENEGDCIISIASD</sequence>
<feature type="transmembrane region" description="Helical" evidence="1">
    <location>
        <begin position="12"/>
        <end position="31"/>
    </location>
</feature>
<proteinExistence type="predicted"/>
<keyword evidence="1" id="KW-1133">Transmembrane helix</keyword>
<accession>A0A8J8P0P3</accession>
<keyword evidence="1" id="KW-0812">Transmembrane</keyword>
<protein>
    <submittedName>
        <fullName evidence="2">Uncharacterized protein</fullName>
    </submittedName>
</protein>
<name>A0A8J8P0P3_HALGN</name>
<comment type="caution">
    <text evidence="2">The sequence shown here is derived from an EMBL/GenBank/DDBJ whole genome shotgun (WGS) entry which is preliminary data.</text>
</comment>
<evidence type="ECO:0000313" key="2">
    <source>
        <dbReference type="EMBL" id="TNV83516.1"/>
    </source>
</evidence>
<reference evidence="2" key="1">
    <citation type="submission" date="2019-06" db="EMBL/GenBank/DDBJ databases">
        <authorList>
            <person name="Zheng W."/>
        </authorList>
    </citation>
    <scope>NUCLEOTIDE SEQUENCE</scope>
    <source>
        <strain evidence="2">QDHG01</strain>
    </source>
</reference>
<organism evidence="2 3">
    <name type="scientific">Halteria grandinella</name>
    <dbReference type="NCBI Taxonomy" id="5974"/>
    <lineage>
        <taxon>Eukaryota</taxon>
        <taxon>Sar</taxon>
        <taxon>Alveolata</taxon>
        <taxon>Ciliophora</taxon>
        <taxon>Intramacronucleata</taxon>
        <taxon>Spirotrichea</taxon>
        <taxon>Stichotrichia</taxon>
        <taxon>Sporadotrichida</taxon>
        <taxon>Halteriidae</taxon>
        <taxon>Halteria</taxon>
    </lineage>
</organism>
<evidence type="ECO:0000313" key="3">
    <source>
        <dbReference type="Proteomes" id="UP000785679"/>
    </source>
</evidence>